<keyword evidence="7" id="KW-0961">Cell wall biogenesis/degradation</keyword>
<evidence type="ECO:0000256" key="4">
    <source>
        <dbReference type="ARBA" id="ARBA00022801"/>
    </source>
</evidence>
<evidence type="ECO:0000256" key="1">
    <source>
        <dbReference type="ARBA" id="ARBA00000382"/>
    </source>
</evidence>
<dbReference type="PROSITE" id="PS50022">
    <property type="entry name" value="FA58C_3"/>
    <property type="match status" value="3"/>
</dbReference>
<comment type="catalytic activity">
    <reaction evidence="1">
        <text>Hydrolysis of (1-&gt;3)-beta-D-glucosidic linkages in (1-&gt;3)-beta-D-glucans.</text>
        <dbReference type="EC" id="3.2.1.39"/>
    </reaction>
</comment>
<dbReference type="Gene3D" id="2.60.120.260">
    <property type="entry name" value="Galactose-binding domain-like"/>
    <property type="match status" value="3"/>
</dbReference>
<evidence type="ECO:0000256" key="7">
    <source>
        <dbReference type="ARBA" id="ARBA00023316"/>
    </source>
</evidence>
<name>A0ABT2H550_9MICO</name>
<evidence type="ECO:0000256" key="3">
    <source>
        <dbReference type="ARBA" id="ARBA00012780"/>
    </source>
</evidence>
<accession>A0ABT2H550</accession>
<dbReference type="Pfam" id="PF00754">
    <property type="entry name" value="F5_F8_type_C"/>
    <property type="match status" value="3"/>
</dbReference>
<evidence type="ECO:0000256" key="6">
    <source>
        <dbReference type="ARBA" id="ARBA00023295"/>
    </source>
</evidence>
<gene>
    <name evidence="11" type="ORF">N1032_15080</name>
</gene>
<proteinExistence type="inferred from homology"/>
<dbReference type="InterPro" id="IPR000421">
    <property type="entry name" value="FA58C"/>
</dbReference>
<protein>
    <recommendedName>
        <fullName evidence="3">glucan endo-1,3-beta-D-glucosidase</fullName>
        <ecNumber evidence="3">3.2.1.39</ecNumber>
    </recommendedName>
</protein>
<feature type="domain" description="F5/8 type C" evidence="10">
    <location>
        <begin position="1488"/>
        <end position="1621"/>
    </location>
</feature>
<comment type="caution">
    <text evidence="11">The sequence shown here is derived from an EMBL/GenBank/DDBJ whole genome shotgun (WGS) entry which is preliminary data.</text>
</comment>
<dbReference type="RefSeq" id="WP_259539973.1">
    <property type="nucleotide sequence ID" value="NZ_JANLCJ010000005.1"/>
</dbReference>
<dbReference type="EMBL" id="JANLCJ010000005">
    <property type="protein sequence ID" value="MCS5735067.1"/>
    <property type="molecule type" value="Genomic_DNA"/>
</dbReference>
<comment type="similarity">
    <text evidence="2">Belongs to the glycosyl hydrolase 81 family.</text>
</comment>
<organism evidence="11 12">
    <name type="scientific">Herbiconiux daphne</name>
    <dbReference type="NCBI Taxonomy" id="2970914"/>
    <lineage>
        <taxon>Bacteria</taxon>
        <taxon>Bacillati</taxon>
        <taxon>Actinomycetota</taxon>
        <taxon>Actinomycetes</taxon>
        <taxon>Micrococcales</taxon>
        <taxon>Microbacteriaceae</taxon>
        <taxon>Herbiconiux</taxon>
    </lineage>
</organism>
<dbReference type="InterPro" id="IPR008979">
    <property type="entry name" value="Galactose-bd-like_sf"/>
</dbReference>
<dbReference type="SMART" id="SM00635">
    <property type="entry name" value="BID_2"/>
    <property type="match status" value="2"/>
</dbReference>
<evidence type="ECO:0000256" key="5">
    <source>
        <dbReference type="ARBA" id="ARBA00023277"/>
    </source>
</evidence>
<feature type="domain" description="F5/8 type C" evidence="10">
    <location>
        <begin position="1260"/>
        <end position="1394"/>
    </location>
</feature>
<feature type="domain" description="F5/8 type C" evidence="10">
    <location>
        <begin position="1624"/>
        <end position="1753"/>
    </location>
</feature>
<dbReference type="PANTHER" id="PTHR31983">
    <property type="entry name" value="ENDO-1,3(4)-BETA-GLUCANASE 1"/>
    <property type="match status" value="1"/>
</dbReference>
<evidence type="ECO:0000256" key="9">
    <source>
        <dbReference type="SAM" id="MobiDB-lite"/>
    </source>
</evidence>
<dbReference type="InterPro" id="IPR005200">
    <property type="entry name" value="Endo-beta-glucanase"/>
</dbReference>
<dbReference type="InterPro" id="IPR003343">
    <property type="entry name" value="Big_2"/>
</dbReference>
<feature type="region of interest" description="Disordered" evidence="9">
    <location>
        <begin position="1"/>
        <end position="32"/>
    </location>
</feature>
<evidence type="ECO:0000256" key="8">
    <source>
        <dbReference type="ARBA" id="ARBA00023326"/>
    </source>
</evidence>
<dbReference type="InterPro" id="IPR040720">
    <property type="entry name" value="GH81_C"/>
</dbReference>
<evidence type="ECO:0000313" key="12">
    <source>
        <dbReference type="Proteomes" id="UP001165586"/>
    </source>
</evidence>
<evidence type="ECO:0000313" key="11">
    <source>
        <dbReference type="EMBL" id="MCS5735067.1"/>
    </source>
</evidence>
<dbReference type="PROSITE" id="PS52008">
    <property type="entry name" value="GH81"/>
    <property type="match status" value="1"/>
</dbReference>
<dbReference type="PANTHER" id="PTHR31983:SF0">
    <property type="entry name" value="GLUCAN ENDO-1,3-BETA-D-GLUCOSIDASE 2"/>
    <property type="match status" value="1"/>
</dbReference>
<keyword evidence="6" id="KW-0326">Glycosidase</keyword>
<keyword evidence="5" id="KW-0119">Carbohydrate metabolism</keyword>
<reference evidence="11" key="1">
    <citation type="submission" date="2022-08" db="EMBL/GenBank/DDBJ databases">
        <authorList>
            <person name="Deng Y."/>
            <person name="Han X.-F."/>
            <person name="Zhang Y.-Q."/>
        </authorList>
    </citation>
    <scope>NUCLEOTIDE SEQUENCE</scope>
    <source>
        <strain evidence="11">CPCC 203386</strain>
    </source>
</reference>
<dbReference type="SUPFAM" id="SSF49785">
    <property type="entry name" value="Galactose-binding domain-like"/>
    <property type="match status" value="3"/>
</dbReference>
<dbReference type="EC" id="3.2.1.39" evidence="3"/>
<evidence type="ECO:0000256" key="2">
    <source>
        <dbReference type="ARBA" id="ARBA00010730"/>
    </source>
</evidence>
<dbReference type="Proteomes" id="UP001165586">
    <property type="component" value="Unassembled WGS sequence"/>
</dbReference>
<keyword evidence="4" id="KW-0378">Hydrolase</keyword>
<dbReference type="Pfam" id="PF17652">
    <property type="entry name" value="Glyco_hydro81C"/>
    <property type="match status" value="1"/>
</dbReference>
<sequence>MILVDGPTASAVPGPPSGEPVGEGSFAPTPPDYLGQKYQDIVNRPLYIEKTLSGEPVPTNGWETDLLVSKYSGDLWANPLVVSNSEEGTTLRYPTRWNEEGTQRVLESPIVVGGMTEPTPAPSDLVMADFEGGNLPEGWTETGDAFDAPASGTAPGQIEVNGMLGKGLLNSFTATKGDGATGLLTSPEFTVDRDWIVFKVAGGAHVDNEEVRLVIDGETVRTSSGENSENLRWVTWDMGDLKGRTAHLEVVDNLEAGWAHILVDQIMRTDDTAGLEERFGTAFRPENAKAAAWGEWNLTWRMAAEDGGPHVDVTAARGIPYTYFEFSGVAPRITLSDKAKITDGDGQELTFPITVDRFVVEQDGRRFGVHAPDTAAFERAGRILTVSGADYLVFSAIPAEGASLDDMHAHAFALPQNTKMEYTYDPEKAKVVQSWSVETRALEGSNLDTVQGFLPHHYRGTENDIQFTGSTYDVPRGLMKMSIGHDAWTMSYDFEGIAPIAPTPLELGGENDYQLNVMRDYVRDYAKRTEYGADTYWGAKTLQEWAQYMLAAKQIGEMGAYEKIKSSLRTALEDWYTYTDGETGHFFARYPTWKALIGFGESYQSAEFTDNHFHYGYFALASALLAFEDPEWAAGYGDMATLVAKQYANWDRSDKDFPYLRTFDTWEGHSYAGGTSSPGGNNQESSSEAIQSWYGLFLLGTALGNTDMQATGAMGFATERQAVLEYYLDYHGSESASEPNGEGVFPEQYDHTTTGILYDNGQGFGTYFSGDPGWIYGIQWLPLGQQLDYLAWDKNFSRSLMQDMFDLRPHEIGQNTTIGENGSRLQMAVKKWYGIGTYGDVVITKDRPAALEEIKGAVRAAELNNPGWVTERRVADNPFYDSANNAFFVSRAADGTLVFPAQYWTEETLPAALVPVAVAKEEVNKPPREWSVDYPVGNALSMKYEADTDAATLLHSIDMKNYTIGKDTAHAADVFSRIGDALGNVLLGMVAQYDPEVYADIHAELLRRGDAVATSTSMAGLVYYKAMANRTVGTPAPERWTSSPTSQVYYDAKSDTYSYVIYNPSDTQQRYQVYDRGTVIGTIDVPGRSQVTHHLDAALAKIEVTGDTTARTVEPGSTVQYSATAFDQYGAVIELDDVIWETDGGTIGADGSFTAGDERENATIRARSGKIIGSATLRIGATPVLTSISVSPGFAQIVVDASTAFTADGRDQYGDPIELGGEVTWEYTGRGTISGGTVSATAPGSGHVVAHLGELEGSAVAATVAPLSNMAINSVPTASSIEGYNSPQFATDGDAGTRWESKQGNDNEWLMLDLGNRYDVDSVRVDWEGAAAARYELQFADSPAGPWVSTMVEKANADDDVVDVATTARYVRLQGISRLTGYGYSLYEFEVYGTRSASDIEPQVVLIAPRLTTVASGRSTTLGAYAFDALGHGGTIDAVWAATGGVGAVDPATGVFDSGSENGTAAITASYKGISGEAEVIVDRRASTIQPERNIAVGKNVTASSSESSNFDGTFAVDGIDTTRWASEASDAQSFEIDLGEIVPITKIALNWEAAYASQYTLEVRASESDPWREIVTEESGHAGRAEYAVPEEHARYVRLAAVTRATSWGYSLWEFQVYSREGAPQPDLALNRPTVASSTQGEFAPTGATDGNIGTRWASEWTDNEWLQVELAAAVKPSTAELKWEDAFGKSYVLEGALTADGPWTELAKVVDGDGGDDRVSLDTADAAKFLRVRGLERGTGYGYSLISLTVR</sequence>
<keyword evidence="12" id="KW-1185">Reference proteome</keyword>
<evidence type="ECO:0000259" key="10">
    <source>
        <dbReference type="PROSITE" id="PS50022"/>
    </source>
</evidence>
<keyword evidence="8" id="KW-0624">Polysaccharide degradation</keyword>